<dbReference type="AlphaFoldDB" id="A0A379N238"/>
<dbReference type="RefSeq" id="WP_019460883.1">
    <property type="nucleotide sequence ID" value="NZ_AP031462.1"/>
</dbReference>
<dbReference type="EMBL" id="UGVN01000001">
    <property type="protein sequence ID" value="SUE40432.1"/>
    <property type="molecule type" value="Genomic_DNA"/>
</dbReference>
<dbReference type="GeneID" id="99633042"/>
<evidence type="ECO:0000313" key="2">
    <source>
        <dbReference type="Proteomes" id="UP000254919"/>
    </source>
</evidence>
<gene>
    <name evidence="1" type="ORF">NCTC13291_01992</name>
</gene>
<protein>
    <submittedName>
        <fullName evidence="1">Uncharacterized protein</fullName>
    </submittedName>
</protein>
<proteinExistence type="predicted"/>
<organism evidence="1 2">
    <name type="scientific">Roseomonas mucosa</name>
    <dbReference type="NCBI Taxonomy" id="207340"/>
    <lineage>
        <taxon>Bacteria</taxon>
        <taxon>Pseudomonadati</taxon>
        <taxon>Pseudomonadota</taxon>
        <taxon>Alphaproteobacteria</taxon>
        <taxon>Acetobacterales</taxon>
        <taxon>Roseomonadaceae</taxon>
        <taxon>Roseomonas</taxon>
    </lineage>
</organism>
<evidence type="ECO:0000313" key="1">
    <source>
        <dbReference type="EMBL" id="SUE40432.1"/>
    </source>
</evidence>
<sequence length="479" mass="52286">MGVKVSVICTGQLRDPFEFGIIMTRLLNLREQGRIDQLILSSWKDDLIASPEVLTALRRAGFQVVLSDLPVIPGPGVCWFQKRQLAAGLQLVEPGSIVAKVRTDKCAHLIERVVLHANQRRETIADEPEAGAYRRQVSATNIVTNWVLSHSDFTFVGLREDLSRMTVCDNTDAAWVGSGPVAEVEWYHSALRGVDPVTDQWMRHLDAGLLARSLTKMDPKTIDREALAALWPIFARAWVLTNTHYRILYSAPFDEAKLPRDLPLALLNGQVDMAPRDGLALIGPKVKVGNAAMAQALSAHPAILEGAAQEPDPAKVAEALRLLLGASAAKAMIGHLSTSHEPIDSAGLTPHTVMLRAVFGAGAEAVGQVFPDPAKLNELAQGRDPDNALLAEAVRIADEGLATGDTMKLRAAAEVLAMLTYKRHPPALPKLLALPNLEILIDIERLKALFQRATSFEPKIWELHQVRTLLQQEISKSTA</sequence>
<dbReference type="Proteomes" id="UP000254919">
    <property type="component" value="Unassembled WGS sequence"/>
</dbReference>
<name>A0A379N238_9PROT</name>
<reference evidence="1 2" key="1">
    <citation type="submission" date="2018-06" db="EMBL/GenBank/DDBJ databases">
        <authorList>
            <consortium name="Pathogen Informatics"/>
            <person name="Doyle S."/>
        </authorList>
    </citation>
    <scope>NUCLEOTIDE SEQUENCE [LARGE SCALE GENOMIC DNA]</scope>
    <source>
        <strain evidence="1 2">NCTC13291</strain>
    </source>
</reference>
<accession>A0A379N238</accession>